<sequence>MMNLTGKMLIGGQAVAGRRERIRAIDPSTDQALEPGYPGADREQVEQACALAWEAFDAYRETAPETRARFLETIA</sequence>
<dbReference type="Proteomes" id="UP001462502">
    <property type="component" value="Unassembled WGS sequence"/>
</dbReference>
<proteinExistence type="predicted"/>
<organism evidence="3 4">
    <name type="scientific">Chromobacterium phragmitis</name>
    <dbReference type="NCBI Taxonomy" id="2202141"/>
    <lineage>
        <taxon>Bacteria</taxon>
        <taxon>Pseudomonadati</taxon>
        <taxon>Pseudomonadota</taxon>
        <taxon>Betaproteobacteria</taxon>
        <taxon>Neisseriales</taxon>
        <taxon>Chromobacteriaceae</taxon>
        <taxon>Chromobacterium</taxon>
    </lineage>
</organism>
<gene>
    <name evidence="3" type="ORF">ABI908_05960</name>
</gene>
<dbReference type="RefSeq" id="WP_347949722.1">
    <property type="nucleotide sequence ID" value="NZ_JBDXMI010000001.1"/>
</dbReference>
<keyword evidence="1" id="KW-0560">Oxidoreductase</keyword>
<dbReference type="EMBL" id="JBDXMI010000001">
    <property type="protein sequence ID" value="MEO9383663.1"/>
    <property type="molecule type" value="Genomic_DNA"/>
</dbReference>
<protein>
    <submittedName>
        <fullName evidence="3">Aldehyde dehydrogenase family protein</fullName>
    </submittedName>
</protein>
<dbReference type="InterPro" id="IPR016162">
    <property type="entry name" value="Ald_DH_N"/>
</dbReference>
<evidence type="ECO:0000313" key="4">
    <source>
        <dbReference type="Proteomes" id="UP001462502"/>
    </source>
</evidence>
<evidence type="ECO:0000259" key="2">
    <source>
        <dbReference type="Pfam" id="PF00171"/>
    </source>
</evidence>
<dbReference type="Pfam" id="PF00171">
    <property type="entry name" value="Aldedh"/>
    <property type="match status" value="1"/>
</dbReference>
<evidence type="ECO:0000256" key="1">
    <source>
        <dbReference type="ARBA" id="ARBA00023002"/>
    </source>
</evidence>
<accession>A0ABV0IRC3</accession>
<feature type="non-terminal residue" evidence="3">
    <location>
        <position position="75"/>
    </location>
</feature>
<reference evidence="3 4" key="1">
    <citation type="submission" date="2024-05" db="EMBL/GenBank/DDBJ databases">
        <authorList>
            <person name="De Oliveira J.P."/>
            <person name="Noriler S.A."/>
            <person name="De Oliveira A.G."/>
            <person name="Sipoli D.S."/>
        </authorList>
    </citation>
    <scope>NUCLEOTIDE SEQUENCE [LARGE SCALE GENOMIC DNA]</scope>
    <source>
        <strain evidence="3 4">LABIM192</strain>
    </source>
</reference>
<dbReference type="InterPro" id="IPR016161">
    <property type="entry name" value="Ald_DH/histidinol_DH"/>
</dbReference>
<name>A0ABV0IRC3_9NEIS</name>
<dbReference type="Gene3D" id="3.40.605.10">
    <property type="entry name" value="Aldehyde Dehydrogenase, Chain A, domain 1"/>
    <property type="match status" value="1"/>
</dbReference>
<comment type="caution">
    <text evidence="3">The sequence shown here is derived from an EMBL/GenBank/DDBJ whole genome shotgun (WGS) entry which is preliminary data.</text>
</comment>
<dbReference type="SUPFAM" id="SSF53720">
    <property type="entry name" value="ALDH-like"/>
    <property type="match status" value="1"/>
</dbReference>
<evidence type="ECO:0000313" key="3">
    <source>
        <dbReference type="EMBL" id="MEO9383663.1"/>
    </source>
</evidence>
<feature type="domain" description="Aldehyde dehydrogenase" evidence="2">
    <location>
        <begin position="17"/>
        <end position="75"/>
    </location>
</feature>
<keyword evidence="4" id="KW-1185">Reference proteome</keyword>
<dbReference type="InterPro" id="IPR015590">
    <property type="entry name" value="Aldehyde_DH_dom"/>
</dbReference>